<dbReference type="InterPro" id="IPR029052">
    <property type="entry name" value="Metallo-depent_PP-like"/>
</dbReference>
<dbReference type="GO" id="GO:0030870">
    <property type="term" value="C:Mre11 complex"/>
    <property type="evidence" value="ECO:0007669"/>
    <property type="project" value="UniProtKB-UniRule"/>
</dbReference>
<dbReference type="Gene3D" id="3.60.21.10">
    <property type="match status" value="1"/>
</dbReference>
<keyword evidence="5" id="KW-0158">Chromosome</keyword>
<dbReference type="CDD" id="cd00840">
    <property type="entry name" value="MPP_Mre11_N"/>
    <property type="match status" value="1"/>
</dbReference>
<dbReference type="SUPFAM" id="SSF56300">
    <property type="entry name" value="Metallo-dependent phosphatases"/>
    <property type="match status" value="1"/>
</dbReference>
<evidence type="ECO:0000256" key="19">
    <source>
        <dbReference type="SAM" id="MobiDB-lite"/>
    </source>
</evidence>
<feature type="compositionally biased region" description="Low complexity" evidence="19">
    <location>
        <begin position="716"/>
        <end position="727"/>
    </location>
</feature>
<dbReference type="InterPro" id="IPR004843">
    <property type="entry name" value="Calcineurin-like_PHP"/>
</dbReference>
<dbReference type="AlphaFoldDB" id="A0AAN6JSQ0"/>
<keyword evidence="8 16" id="KW-0255">Endonuclease</keyword>
<dbReference type="GO" id="GO:0008296">
    <property type="term" value="F:3'-5'-DNA exonuclease activity"/>
    <property type="evidence" value="ECO:0007669"/>
    <property type="project" value="InterPro"/>
</dbReference>
<evidence type="ECO:0000256" key="12">
    <source>
        <dbReference type="ARBA" id="ARBA00023204"/>
    </source>
</evidence>
<dbReference type="GO" id="GO:0006303">
    <property type="term" value="P:double-strand break repair via nonhomologous end joining"/>
    <property type="evidence" value="ECO:0007669"/>
    <property type="project" value="TreeGrafter"/>
</dbReference>
<organism evidence="21 22">
    <name type="scientific">Tilletia horrida</name>
    <dbReference type="NCBI Taxonomy" id="155126"/>
    <lineage>
        <taxon>Eukaryota</taxon>
        <taxon>Fungi</taxon>
        <taxon>Dikarya</taxon>
        <taxon>Basidiomycota</taxon>
        <taxon>Ustilaginomycotina</taxon>
        <taxon>Exobasidiomycetes</taxon>
        <taxon>Tilletiales</taxon>
        <taxon>Tilletiaceae</taxon>
        <taxon>Tilletia</taxon>
    </lineage>
</organism>
<dbReference type="Gene3D" id="3.30.110.110">
    <property type="entry name" value="Mre11, capping domain"/>
    <property type="match status" value="1"/>
</dbReference>
<dbReference type="GO" id="GO:0031573">
    <property type="term" value="P:mitotic intra-S DNA damage checkpoint signaling"/>
    <property type="evidence" value="ECO:0007669"/>
    <property type="project" value="TreeGrafter"/>
</dbReference>
<keyword evidence="12 16" id="KW-0234">DNA repair</keyword>
<evidence type="ECO:0000256" key="13">
    <source>
        <dbReference type="ARBA" id="ARBA00023211"/>
    </source>
</evidence>
<dbReference type="GO" id="GO:0042138">
    <property type="term" value="P:meiotic DNA double-strand break formation"/>
    <property type="evidence" value="ECO:0007669"/>
    <property type="project" value="TreeGrafter"/>
</dbReference>
<dbReference type="Pfam" id="PF00149">
    <property type="entry name" value="Metallophos"/>
    <property type="match status" value="1"/>
</dbReference>
<comment type="caution">
    <text evidence="21">The sequence shown here is derived from an EMBL/GenBank/DDBJ whole genome shotgun (WGS) entry which is preliminary data.</text>
</comment>
<dbReference type="PANTHER" id="PTHR10139">
    <property type="entry name" value="DOUBLE-STRAND BREAK REPAIR PROTEIN MRE11"/>
    <property type="match status" value="1"/>
</dbReference>
<gene>
    <name evidence="21" type="primary">MRE11</name>
    <name evidence="21" type="ORF">OC842_001923</name>
</gene>
<dbReference type="GO" id="GO:0000724">
    <property type="term" value="P:double-strand break repair via homologous recombination"/>
    <property type="evidence" value="ECO:0007669"/>
    <property type="project" value="TreeGrafter"/>
</dbReference>
<evidence type="ECO:0000256" key="10">
    <source>
        <dbReference type="ARBA" id="ARBA00022801"/>
    </source>
</evidence>
<evidence type="ECO:0000313" key="22">
    <source>
        <dbReference type="Proteomes" id="UP001176521"/>
    </source>
</evidence>
<feature type="domain" description="Mre11 DNA-binding" evidence="20">
    <location>
        <begin position="333"/>
        <end position="504"/>
    </location>
</feature>
<proteinExistence type="inferred from homology"/>
<dbReference type="InterPro" id="IPR003701">
    <property type="entry name" value="Mre11"/>
</dbReference>
<feature type="compositionally biased region" description="Low complexity" evidence="19">
    <location>
        <begin position="691"/>
        <end position="700"/>
    </location>
</feature>
<feature type="compositionally biased region" description="Basic residues" evidence="19">
    <location>
        <begin position="793"/>
        <end position="804"/>
    </location>
</feature>
<feature type="compositionally biased region" description="Acidic residues" evidence="19">
    <location>
        <begin position="555"/>
        <end position="566"/>
    </location>
</feature>
<dbReference type="FunFam" id="3.60.21.10:FF:000011">
    <property type="entry name" value="Double-strand break repair protein"/>
    <property type="match status" value="1"/>
</dbReference>
<sequence>MSRSPSPEGSDVEITASFEGAENDPDCVRFLLASDNHIGFMEKDPVRGQDSINTFKEIMKLAVERDVDFILLGGDLFHDNKPSRLTLHQTIALLREHTMGDKPISVELRSDAGKGYKEGYTFPSVNYADENINIGIPVFSIHGNHDDPQGSGAGGSLSALDILSAAGLITYFGRTDLPSDDAAAAAPANRASAPDEADPGIRLRPILLQKGNTKVALYGLGNIRDERLHFELRANRVRLQRPAEETDEWFNLLVLHQNRARHNLKAAVPEGLFDDSTHLVIWGHEHECRIAPETVTGKRYKISQPGSSVATSLSPGETEEKKVAIVTVKGRAYHMEPIKLKTVRPFIMDEIDLEKELEKLSIKGEDKDRITKFLRGKVNDLVKNAVASWEEEHADDDPKPERMLPLIRLRVIYTNQVVGNPVRFGQEFAGKVANPKEVLQFHKKKESSKKVDPEDEFVNVTDRDIVAAERLERVQISSLMKQILMLQNMQLLNPKEVQDAVAKYAEKDNKDALTDSLQTFITHTVAMLKDVANEEELDRRLESMRYRPGDASGEGADDEGAEEGDEPAAAGPSKSAAAKKARGRSERAASDDSMLQDMDVDEEEAAPAATSRKGKGKTGSASPNKPAAKKTTSRSARAAAEEDDEDDDDIVEQEPPAKKGRASTLSQLGGKKAGPPRAAATKKAPAKKKASAASSSSSAGMRQSQLDFSAAPTRGRAAAKQAQARISHAAHDDDDEEEEDAIEDGDEEDDDDDDGEAYRPPQNAGGPGKGLSEVIEIGDSDDEDDDDDVPRPPAKKRATAARRR</sequence>
<evidence type="ECO:0000256" key="7">
    <source>
        <dbReference type="ARBA" id="ARBA00022723"/>
    </source>
</evidence>
<evidence type="ECO:0000256" key="14">
    <source>
        <dbReference type="ARBA" id="ARBA00023242"/>
    </source>
</evidence>
<evidence type="ECO:0000256" key="18">
    <source>
        <dbReference type="RuleBase" id="RU003447"/>
    </source>
</evidence>
<evidence type="ECO:0000256" key="2">
    <source>
        <dbReference type="ARBA" id="ARBA00004123"/>
    </source>
</evidence>
<dbReference type="EMBL" id="JAPDMQ010000073">
    <property type="protein sequence ID" value="KAK0536655.1"/>
    <property type="molecule type" value="Genomic_DNA"/>
</dbReference>
<keyword evidence="14 16" id="KW-0539">Nucleus</keyword>
<dbReference type="InterPro" id="IPR038487">
    <property type="entry name" value="Mre11_capping_dom"/>
</dbReference>
<dbReference type="GO" id="GO:0007095">
    <property type="term" value="P:mitotic G2 DNA damage checkpoint signaling"/>
    <property type="evidence" value="ECO:0007669"/>
    <property type="project" value="TreeGrafter"/>
</dbReference>
<feature type="compositionally biased region" description="Low complexity" evidence="19">
    <location>
        <begin position="669"/>
        <end position="683"/>
    </location>
</feature>
<evidence type="ECO:0000256" key="1">
    <source>
        <dbReference type="ARBA" id="ARBA00001936"/>
    </source>
</evidence>
<keyword evidence="7" id="KW-0479">Metal-binding</keyword>
<evidence type="ECO:0000256" key="15">
    <source>
        <dbReference type="ARBA" id="ARBA00023254"/>
    </source>
</evidence>
<keyword evidence="10 16" id="KW-0378">Hydrolase</keyword>
<dbReference type="Proteomes" id="UP001176521">
    <property type="component" value="Unassembled WGS sequence"/>
</dbReference>
<evidence type="ECO:0000259" key="20">
    <source>
        <dbReference type="SMART" id="SM01347"/>
    </source>
</evidence>
<keyword evidence="6 16" id="KW-0540">Nuclease</keyword>
<keyword evidence="9 16" id="KW-0227">DNA damage</keyword>
<feature type="compositionally biased region" description="Acidic residues" evidence="19">
    <location>
        <begin position="776"/>
        <end position="788"/>
    </location>
</feature>
<feature type="region of interest" description="Disordered" evidence="19">
    <location>
        <begin position="542"/>
        <end position="804"/>
    </location>
</feature>
<dbReference type="Pfam" id="PF04152">
    <property type="entry name" value="Mre11_DNA_bind"/>
    <property type="match status" value="1"/>
</dbReference>
<name>A0AAN6JSQ0_9BASI</name>
<evidence type="ECO:0000256" key="17">
    <source>
        <dbReference type="PIRSR" id="PIRSR000882-1"/>
    </source>
</evidence>
<dbReference type="SMART" id="SM01347">
    <property type="entry name" value="Mre11_DNA_bind"/>
    <property type="match status" value="1"/>
</dbReference>
<comment type="similarity">
    <text evidence="4 16 18">Belongs to the MRE11/RAD32 family.</text>
</comment>
<feature type="compositionally biased region" description="Acidic residues" evidence="19">
    <location>
        <begin position="732"/>
        <end position="755"/>
    </location>
</feature>
<evidence type="ECO:0000256" key="4">
    <source>
        <dbReference type="ARBA" id="ARBA00009028"/>
    </source>
</evidence>
<dbReference type="InterPro" id="IPR041796">
    <property type="entry name" value="Mre11_N"/>
</dbReference>
<dbReference type="GO" id="GO:0030145">
    <property type="term" value="F:manganese ion binding"/>
    <property type="evidence" value="ECO:0007669"/>
    <property type="project" value="UniProtKB-UniRule"/>
</dbReference>
<dbReference type="PIRSF" id="PIRSF000882">
    <property type="entry name" value="DSB_repair_MRE11"/>
    <property type="match status" value="1"/>
</dbReference>
<reference evidence="21" key="1">
    <citation type="journal article" date="2023" name="PhytoFront">
        <title>Draft Genome Resources of Seven Strains of Tilletia horrida, Causal Agent of Kernel Smut of Rice.</title>
        <authorList>
            <person name="Khanal S."/>
            <person name="Antony Babu S."/>
            <person name="Zhou X.G."/>
        </authorList>
    </citation>
    <scope>NUCLEOTIDE SEQUENCE</scope>
    <source>
        <strain evidence="21">TX3</strain>
    </source>
</reference>
<dbReference type="PANTHER" id="PTHR10139:SF1">
    <property type="entry name" value="DOUBLE-STRAND BREAK REPAIR PROTEIN MRE11"/>
    <property type="match status" value="1"/>
</dbReference>
<protein>
    <recommendedName>
        <fullName evidence="16">Double-strand break repair protein</fullName>
    </recommendedName>
</protein>
<dbReference type="GO" id="GO:0097552">
    <property type="term" value="P:mitochondrial double-strand break repair via homologous recombination"/>
    <property type="evidence" value="ECO:0007669"/>
    <property type="project" value="TreeGrafter"/>
</dbReference>
<feature type="compositionally biased region" description="Acidic residues" evidence="19">
    <location>
        <begin position="641"/>
        <end position="652"/>
    </location>
</feature>
<dbReference type="NCBIfam" id="TIGR00583">
    <property type="entry name" value="mre11"/>
    <property type="match status" value="1"/>
</dbReference>
<evidence type="ECO:0000256" key="16">
    <source>
        <dbReference type="PIRNR" id="PIRNR000882"/>
    </source>
</evidence>
<keyword evidence="13 16" id="KW-0464">Manganese</keyword>
<dbReference type="GO" id="GO:0000014">
    <property type="term" value="F:single-stranded DNA endodeoxyribonuclease activity"/>
    <property type="evidence" value="ECO:0007669"/>
    <property type="project" value="TreeGrafter"/>
</dbReference>
<comment type="cofactor">
    <cofactor evidence="1 16">
        <name>Mn(2+)</name>
        <dbReference type="ChEBI" id="CHEBI:29035"/>
    </cofactor>
</comment>
<dbReference type="GO" id="GO:0035861">
    <property type="term" value="C:site of double-strand break"/>
    <property type="evidence" value="ECO:0007669"/>
    <property type="project" value="TreeGrafter"/>
</dbReference>
<keyword evidence="15 16" id="KW-0469">Meiosis</keyword>
<evidence type="ECO:0000256" key="11">
    <source>
        <dbReference type="ARBA" id="ARBA00022839"/>
    </source>
</evidence>
<comment type="subcellular location">
    <subcellularLocation>
        <location evidence="3">Chromosome</location>
    </subcellularLocation>
    <subcellularLocation>
        <location evidence="2 16">Nucleus</location>
    </subcellularLocation>
</comment>
<keyword evidence="11 16" id="KW-0269">Exonuclease</keyword>
<evidence type="ECO:0000256" key="3">
    <source>
        <dbReference type="ARBA" id="ARBA00004286"/>
    </source>
</evidence>
<accession>A0AAN6JSQ0</accession>
<dbReference type="GO" id="GO:0000723">
    <property type="term" value="P:telomere maintenance"/>
    <property type="evidence" value="ECO:0007669"/>
    <property type="project" value="TreeGrafter"/>
</dbReference>
<evidence type="ECO:0000256" key="5">
    <source>
        <dbReference type="ARBA" id="ARBA00022454"/>
    </source>
</evidence>
<comment type="function">
    <text evidence="16">Core component of the MRN complex, which plays a central role in double-strand break (DSB) repair, DNA recombination, maintenance of telomere integrity and meiosis. The MRN complex is involved in the repair of DNA double-strand breaks (DSBs) via homologous recombination (HR), an error-free mechanism which primarily occurs during S and G2 phases. The complex (1) mediates the end resection of damaged DNA, which generates proper single-stranded DNA, a key initial steps in HR, and is (2) required for the recruitment of other repair factors and efficient activation of ATM and ATR upon DNA damage. Within the MRN complex, MRE11 possesses both single-strand endonuclease activity and double-strand-specific 3'-5' exonuclease activity. MRE11 first endonucleolytically cleaves the 5' strand at DNA DSB ends to prevent non-homologous end joining (NHEJ) and licence HR. It then generates a single-stranded DNA gap via 3' to 5' exonucleolytic degradation, which is required for single-strand invasion and recombination.</text>
</comment>
<keyword evidence="22" id="KW-1185">Reference proteome</keyword>
<evidence type="ECO:0000313" key="21">
    <source>
        <dbReference type="EMBL" id="KAK0536655.1"/>
    </source>
</evidence>
<feature type="compositionally biased region" description="Low complexity" evidence="19">
    <location>
        <begin position="567"/>
        <end position="576"/>
    </location>
</feature>
<dbReference type="InterPro" id="IPR007281">
    <property type="entry name" value="Mre11_DNA-bd"/>
</dbReference>
<evidence type="ECO:0000256" key="9">
    <source>
        <dbReference type="ARBA" id="ARBA00022763"/>
    </source>
</evidence>
<evidence type="ECO:0000256" key="6">
    <source>
        <dbReference type="ARBA" id="ARBA00022722"/>
    </source>
</evidence>
<feature type="active site" description="Proton donor" evidence="17">
    <location>
        <position position="145"/>
    </location>
</feature>
<evidence type="ECO:0000256" key="8">
    <source>
        <dbReference type="ARBA" id="ARBA00022759"/>
    </source>
</evidence>